<dbReference type="AlphaFoldDB" id="A0A0P7BWT8"/>
<evidence type="ECO:0000313" key="1">
    <source>
        <dbReference type="EMBL" id="KPM46477.1"/>
    </source>
</evidence>
<evidence type="ECO:0000313" key="2">
    <source>
        <dbReference type="Proteomes" id="UP000050424"/>
    </source>
</evidence>
<comment type="caution">
    <text evidence="1">The sequence shown here is derived from an EMBL/GenBank/DDBJ whole genome shotgun (WGS) entry which is preliminary data.</text>
</comment>
<protein>
    <submittedName>
        <fullName evidence="1">Uncharacterized protein</fullName>
    </submittedName>
</protein>
<accession>A0A0P7BWT8</accession>
<gene>
    <name evidence="1" type="ORF">AK830_g230</name>
</gene>
<proteinExistence type="predicted"/>
<keyword evidence="2" id="KW-1185">Reference proteome</keyword>
<sequence>MPRYTVNMRYISRANLVALIVGKWPEMSEATCRVVLMNDAWKYSAPTELTRREIM</sequence>
<dbReference type="Proteomes" id="UP000050424">
    <property type="component" value="Unassembled WGS sequence"/>
</dbReference>
<name>A0A0P7BWT8_9HYPO</name>
<reference evidence="1 2" key="1">
    <citation type="submission" date="2015-09" db="EMBL/GenBank/DDBJ databases">
        <title>Draft genome of a European isolate of the apple canker pathogen Neonectria ditissima.</title>
        <authorList>
            <person name="Gomez-Cortecero A."/>
            <person name="Harrison R.J."/>
            <person name="Armitage A.D."/>
        </authorList>
    </citation>
    <scope>NUCLEOTIDE SEQUENCE [LARGE SCALE GENOMIC DNA]</scope>
    <source>
        <strain evidence="1 2">R09/05</strain>
    </source>
</reference>
<organism evidence="1 2">
    <name type="scientific">Neonectria ditissima</name>
    <dbReference type="NCBI Taxonomy" id="78410"/>
    <lineage>
        <taxon>Eukaryota</taxon>
        <taxon>Fungi</taxon>
        <taxon>Dikarya</taxon>
        <taxon>Ascomycota</taxon>
        <taxon>Pezizomycotina</taxon>
        <taxon>Sordariomycetes</taxon>
        <taxon>Hypocreomycetidae</taxon>
        <taxon>Hypocreales</taxon>
        <taxon>Nectriaceae</taxon>
        <taxon>Neonectria</taxon>
    </lineage>
</organism>
<dbReference type="EMBL" id="LKCW01000001">
    <property type="protein sequence ID" value="KPM46477.1"/>
    <property type="molecule type" value="Genomic_DNA"/>
</dbReference>